<organism evidence="12 13">
    <name type="scientific">Cucurbita argyrosperma subsp. sororia</name>
    <dbReference type="NCBI Taxonomy" id="37648"/>
    <lineage>
        <taxon>Eukaryota</taxon>
        <taxon>Viridiplantae</taxon>
        <taxon>Streptophyta</taxon>
        <taxon>Embryophyta</taxon>
        <taxon>Tracheophyta</taxon>
        <taxon>Spermatophyta</taxon>
        <taxon>Magnoliopsida</taxon>
        <taxon>eudicotyledons</taxon>
        <taxon>Gunneridae</taxon>
        <taxon>Pentapetalae</taxon>
        <taxon>rosids</taxon>
        <taxon>fabids</taxon>
        <taxon>Cucurbitales</taxon>
        <taxon>Cucurbitaceae</taxon>
        <taxon>Cucurbiteae</taxon>
        <taxon>Cucurbita</taxon>
    </lineage>
</organism>
<dbReference type="Pfam" id="PF24501">
    <property type="entry name" value="Ig_TMEM131L_5"/>
    <property type="match status" value="1"/>
</dbReference>
<proteinExistence type="inferred from homology"/>
<evidence type="ECO:0000259" key="10">
    <source>
        <dbReference type="Pfam" id="PF24474"/>
    </source>
</evidence>
<evidence type="ECO:0000256" key="1">
    <source>
        <dbReference type="ARBA" id="ARBA00004479"/>
    </source>
</evidence>
<protein>
    <submittedName>
        <fullName evidence="12">Transmembrane protein 131-like protein</fullName>
    </submittedName>
</protein>
<dbReference type="GO" id="GO:0016020">
    <property type="term" value="C:membrane"/>
    <property type="evidence" value="ECO:0007669"/>
    <property type="project" value="UniProtKB-SubCell"/>
</dbReference>
<sequence>MDFPALNTRPPTLRSLPFTRGLFHPDFARATIYILVLLCAFFHHAACGPCFTSDLQPVPNEDNGHYMNDPAYGIHSTLPADISSGSNPTSRLSFESVCTDSRLFCFPSTVLEFSFNKKGIDVEASLVGGSSPPVGSTQDDKLAAYKSQSSDYGMFELFEGGIVSCSLNSGQDVSELSSIQKYDSTSKFDLSTCRGDHHCQKSPSSGQKKNLDVTNPDLSDSSISPLVDISPTELDWEHKFLYLPSLASLTVTNTCNRSVLHIYEPFSTDSQFYSCNFSEAVLGPGEAVSIYFVFYPKHLGLSSGHLILQTSFGGLLVPTKGFAIQSPYGIQPLLSLNIHSSGRWTKNLSLFNPYDDVLYVEELTGWISVLKEDKCYHTEVVCRVDRYQVFEEPKPSIVKEGLVVQLGHIGSPSLSVRPYKQWKIEPHSTENIIEVDLSFEYGGTIIGTFWLQLLRPSQDKPDVVAVPLEAELEGGSTHADHKGSVFASFEPLLYHGNVFVAIALKNSASYLLSVLKIIEVAESKVFEFKSLEGLLLFPGTVSQVALITCNEQHADVDKASPEIFSMYSKCKLLMLTNESTSSHIEVPCKDIFLLCSEYWKYSFMEYGKQNEDFSSGNVRAGTLANHVQLQSEIKAVAGAEADELVLENWASMGTRRSMSVLDEHDVFFPMVEVGSHSTKWITVKNPSKWPVVMQLIINSGEIIDECKDPEEFIHLPSGSLIHNDSTMPKKYGFSLAEDAITEAYVHPYGDVLFGPILFYPSGRCHWRSSVLIRNNLSGVEWLSMRGYGGSSSLLLLEGSKPVISIDFELESPILLNISPSERSVHKEEISHACTLPLLKEFYAKNTGDLPLEFKKIKISGTECALDGFLVHNCKYFALEPGESKKLTISYQTDLSASVVYRDLELALATGILVIPMKASLPFYMLDNCRKSVLWTRLKKFSFAVLLISSVMFLLFCWIFPHMISLSSLDFLCKNEIKHLSSSTRSVEKACSVHHNEKRSQFSDVWSVFEGKGAPESSLQSKSLVIENSDAVEASQPNYLTVKTGKERGRRRKKKKGGGMNLAGLFEVSSSQSGNSTPSSPLSPTASGTPKRRWPMSPDVNQSIEASCLFDRVIDETHKAQTSKPTSVMSSPKPEVSVKNCIDSLVSSSKETPLESRKSCSKPILLPSATFPSAGRPAPNVICSPLAASASKIDLQARAPGSKLFNRKASLEGEGKSGIQDKYKYDIWGDHFSGLHLIKKSKDVLPMIPSAIEKDSDSFFETSPQTLIAKTQPTSDGKTSGWGGWRLILCWVGEFPDGSVVLSVETPLAKRESDE</sequence>
<keyword evidence="13" id="KW-1185">Reference proteome</keyword>
<feature type="region of interest" description="Disordered" evidence="7">
    <location>
        <begin position="1068"/>
        <end position="1097"/>
    </location>
</feature>
<dbReference type="EMBL" id="JAGKQH010000003">
    <property type="protein sequence ID" value="KAG6604190.1"/>
    <property type="molecule type" value="Genomic_DNA"/>
</dbReference>
<dbReference type="Pfam" id="PF24474">
    <property type="entry name" value="DUF7579"/>
    <property type="match status" value="1"/>
</dbReference>
<comment type="caution">
    <text evidence="12">The sequence shown here is derived from an EMBL/GenBank/DDBJ whole genome shotgun (WGS) entry which is preliminary data.</text>
</comment>
<evidence type="ECO:0000256" key="4">
    <source>
        <dbReference type="ARBA" id="ARBA00022729"/>
    </source>
</evidence>
<feature type="transmembrane region" description="Helical" evidence="8">
    <location>
        <begin position="937"/>
        <end position="960"/>
    </location>
</feature>
<keyword evidence="6 8" id="KW-0472">Membrane</keyword>
<feature type="region of interest" description="Disordered" evidence="7">
    <location>
        <begin position="197"/>
        <end position="216"/>
    </location>
</feature>
<reference evidence="12 13" key="1">
    <citation type="journal article" date="2021" name="Hortic Res">
        <title>The domestication of Cucurbita argyrosperma as revealed by the genome of its wild relative.</title>
        <authorList>
            <person name="Barrera-Redondo J."/>
            <person name="Sanchez-de la Vega G."/>
            <person name="Aguirre-Liguori J.A."/>
            <person name="Castellanos-Morales G."/>
            <person name="Gutierrez-Guerrero Y.T."/>
            <person name="Aguirre-Dugua X."/>
            <person name="Aguirre-Planter E."/>
            <person name="Tenaillon M.I."/>
            <person name="Lira-Saade R."/>
            <person name="Eguiarte L.E."/>
        </authorList>
    </citation>
    <scope>NUCLEOTIDE SEQUENCE [LARGE SCALE GENOMIC DNA]</scope>
    <source>
        <strain evidence="12">JBR-2021</strain>
    </source>
</reference>
<dbReference type="Pfam" id="PF12371">
    <property type="entry name" value="TMEM131_like_N"/>
    <property type="match status" value="1"/>
</dbReference>
<feature type="domain" description="DUF7579" evidence="10">
    <location>
        <begin position="484"/>
        <end position="599"/>
    </location>
</feature>
<evidence type="ECO:0000259" key="9">
    <source>
        <dbReference type="Pfam" id="PF12371"/>
    </source>
</evidence>
<dbReference type="InterPro" id="IPR056001">
    <property type="entry name" value="DUF7579"/>
</dbReference>
<feature type="domain" description="TMEM131L fifth Ig-like" evidence="11">
    <location>
        <begin position="845"/>
        <end position="910"/>
    </location>
</feature>
<gene>
    <name evidence="12" type="primary">TMEM131L</name>
    <name evidence="12" type="ORF">SDJN03_04799</name>
</gene>
<evidence type="ECO:0000313" key="12">
    <source>
        <dbReference type="EMBL" id="KAG6604190.1"/>
    </source>
</evidence>
<comment type="subcellular location">
    <subcellularLocation>
        <location evidence="1">Membrane</location>
        <topology evidence="1">Single-pass type I membrane protein</topology>
    </subcellularLocation>
</comment>
<evidence type="ECO:0000256" key="6">
    <source>
        <dbReference type="ARBA" id="ARBA00023136"/>
    </source>
</evidence>
<feature type="compositionally biased region" description="Polar residues" evidence="7">
    <location>
        <begin position="201"/>
        <end position="216"/>
    </location>
</feature>
<feature type="domain" description="Transmembrane protein 131-like N-terminal" evidence="9">
    <location>
        <begin position="227"/>
        <end position="310"/>
    </location>
</feature>
<feature type="transmembrane region" description="Helical" evidence="8">
    <location>
        <begin position="905"/>
        <end position="925"/>
    </location>
</feature>
<evidence type="ECO:0000256" key="5">
    <source>
        <dbReference type="ARBA" id="ARBA00022989"/>
    </source>
</evidence>
<evidence type="ECO:0000259" key="11">
    <source>
        <dbReference type="Pfam" id="PF24501"/>
    </source>
</evidence>
<dbReference type="InterPro" id="IPR039877">
    <property type="entry name" value="TMEM131-like"/>
</dbReference>
<keyword evidence="4" id="KW-0732">Signal</keyword>
<dbReference type="PANTHER" id="PTHR22050">
    <property type="entry name" value="RW1 PROTEIN HOMOLOG"/>
    <property type="match status" value="1"/>
</dbReference>
<keyword evidence="5 8" id="KW-1133">Transmembrane helix</keyword>
<feature type="non-terminal residue" evidence="12">
    <location>
        <position position="1"/>
    </location>
</feature>
<evidence type="ECO:0000256" key="7">
    <source>
        <dbReference type="SAM" id="MobiDB-lite"/>
    </source>
</evidence>
<dbReference type="Proteomes" id="UP000685013">
    <property type="component" value="Chromosome 3"/>
</dbReference>
<evidence type="ECO:0000313" key="13">
    <source>
        <dbReference type="Proteomes" id="UP000685013"/>
    </source>
</evidence>
<feature type="compositionally biased region" description="Low complexity" evidence="7">
    <location>
        <begin position="1068"/>
        <end position="1088"/>
    </location>
</feature>
<name>A0AAV6NWP5_9ROSI</name>
<dbReference type="InterPro" id="IPR055437">
    <property type="entry name" value="TMEM131L_Ig_5"/>
</dbReference>
<comment type="similarity">
    <text evidence="2">Belongs to the TMEM131 family.</text>
</comment>
<keyword evidence="3 8" id="KW-0812">Transmembrane</keyword>
<dbReference type="PANTHER" id="PTHR22050:SF0">
    <property type="entry name" value="TRANSMEMBRANE PROTEIN 131 HOMOLOG"/>
    <property type="match status" value="1"/>
</dbReference>
<dbReference type="InterPro" id="IPR022113">
    <property type="entry name" value="TMEM131L_N"/>
</dbReference>
<accession>A0AAV6NWP5</accession>
<evidence type="ECO:0000256" key="2">
    <source>
        <dbReference type="ARBA" id="ARBA00006682"/>
    </source>
</evidence>
<evidence type="ECO:0000256" key="8">
    <source>
        <dbReference type="SAM" id="Phobius"/>
    </source>
</evidence>
<evidence type="ECO:0000256" key="3">
    <source>
        <dbReference type="ARBA" id="ARBA00022692"/>
    </source>
</evidence>